<dbReference type="EMBL" id="BMXR01000026">
    <property type="protein sequence ID" value="GGX76323.1"/>
    <property type="molecule type" value="Genomic_DNA"/>
</dbReference>
<evidence type="ECO:0000313" key="3">
    <source>
        <dbReference type="Proteomes" id="UP000626148"/>
    </source>
</evidence>
<dbReference type="InterPro" id="IPR050508">
    <property type="entry name" value="Methyltransf_Superfamily"/>
</dbReference>
<reference evidence="2" key="2">
    <citation type="submission" date="2020-09" db="EMBL/GenBank/DDBJ databases">
        <authorList>
            <person name="Sun Q."/>
            <person name="Kim S."/>
        </authorList>
    </citation>
    <scope>NUCLEOTIDE SEQUENCE</scope>
    <source>
        <strain evidence="2">KCTC 22169</strain>
    </source>
</reference>
<accession>A0A918KTL9</accession>
<dbReference type="RefSeq" id="WP_189613864.1">
    <property type="nucleotide sequence ID" value="NZ_BMXR01000026.1"/>
</dbReference>
<dbReference type="SUPFAM" id="SSF53335">
    <property type="entry name" value="S-adenosyl-L-methionine-dependent methyltransferases"/>
    <property type="match status" value="1"/>
</dbReference>
<dbReference type="GO" id="GO:0008168">
    <property type="term" value="F:methyltransferase activity"/>
    <property type="evidence" value="ECO:0007669"/>
    <property type="project" value="TreeGrafter"/>
</dbReference>
<dbReference type="InterPro" id="IPR029063">
    <property type="entry name" value="SAM-dependent_MTases_sf"/>
</dbReference>
<sequence length="214" mass="23698">MTSYSVKFWNRFAERYARMPVADEAAYQQKLSVTRDYLRPDSDVLEFGCGTGTTALHHAPHVKRYRAIDVSPKMIGIAERKAAAEPSDNLSFTASALEEYPVDDASLDAVLGMSILHLLNDPDDAIRRVHRMLKPGGVFVSSTACLGDTMGYFKIIGPVGSFFGLMPRVQVFTQSQLVDSLVRSGFEIDHQWQPAKGKGVFIVARKAQDQKPDS</sequence>
<protein>
    <recommendedName>
        <fullName evidence="1">Methyltransferase domain-containing protein</fullName>
    </recommendedName>
</protein>
<name>A0A918KTL9_9GAMM</name>
<dbReference type="AlphaFoldDB" id="A0A918KTL9"/>
<dbReference type="Gene3D" id="3.40.50.150">
    <property type="entry name" value="Vaccinia Virus protein VP39"/>
    <property type="match status" value="1"/>
</dbReference>
<reference evidence="2" key="1">
    <citation type="journal article" date="2014" name="Int. J. Syst. Evol. Microbiol.">
        <title>Complete genome sequence of Corynebacterium casei LMG S-19264T (=DSM 44701T), isolated from a smear-ripened cheese.</title>
        <authorList>
            <consortium name="US DOE Joint Genome Institute (JGI-PGF)"/>
            <person name="Walter F."/>
            <person name="Albersmeier A."/>
            <person name="Kalinowski J."/>
            <person name="Ruckert C."/>
        </authorList>
    </citation>
    <scope>NUCLEOTIDE SEQUENCE</scope>
    <source>
        <strain evidence="2">KCTC 22169</strain>
    </source>
</reference>
<dbReference type="Proteomes" id="UP000626148">
    <property type="component" value="Unassembled WGS sequence"/>
</dbReference>
<dbReference type="PANTHER" id="PTHR42912">
    <property type="entry name" value="METHYLTRANSFERASE"/>
    <property type="match status" value="1"/>
</dbReference>
<keyword evidence="3" id="KW-1185">Reference proteome</keyword>
<evidence type="ECO:0000313" key="2">
    <source>
        <dbReference type="EMBL" id="GGX76323.1"/>
    </source>
</evidence>
<comment type="caution">
    <text evidence="2">The sequence shown here is derived from an EMBL/GenBank/DDBJ whole genome shotgun (WGS) entry which is preliminary data.</text>
</comment>
<dbReference type="Pfam" id="PF13649">
    <property type="entry name" value="Methyltransf_25"/>
    <property type="match status" value="1"/>
</dbReference>
<gene>
    <name evidence="2" type="ORF">GCM10007392_49130</name>
</gene>
<feature type="domain" description="Methyltransferase" evidence="1">
    <location>
        <begin position="44"/>
        <end position="137"/>
    </location>
</feature>
<evidence type="ECO:0000259" key="1">
    <source>
        <dbReference type="Pfam" id="PF13649"/>
    </source>
</evidence>
<organism evidence="2 3">
    <name type="scientific">Saccharospirillum salsuginis</name>
    <dbReference type="NCBI Taxonomy" id="418750"/>
    <lineage>
        <taxon>Bacteria</taxon>
        <taxon>Pseudomonadati</taxon>
        <taxon>Pseudomonadota</taxon>
        <taxon>Gammaproteobacteria</taxon>
        <taxon>Oceanospirillales</taxon>
        <taxon>Saccharospirillaceae</taxon>
        <taxon>Saccharospirillum</taxon>
    </lineage>
</organism>
<dbReference type="CDD" id="cd02440">
    <property type="entry name" value="AdoMet_MTases"/>
    <property type="match status" value="1"/>
</dbReference>
<dbReference type="InterPro" id="IPR041698">
    <property type="entry name" value="Methyltransf_25"/>
</dbReference>
<proteinExistence type="predicted"/>